<name>A0A9D4AN06_9SAUR</name>
<evidence type="ECO:0000313" key="2">
    <source>
        <dbReference type="EMBL" id="KAH1168477.1"/>
    </source>
</evidence>
<gene>
    <name evidence="2" type="ORF">KIL84_003960</name>
</gene>
<organism evidence="2 3">
    <name type="scientific">Mauremys mutica</name>
    <name type="common">yellowpond turtle</name>
    <dbReference type="NCBI Taxonomy" id="74926"/>
    <lineage>
        <taxon>Eukaryota</taxon>
        <taxon>Metazoa</taxon>
        <taxon>Chordata</taxon>
        <taxon>Craniata</taxon>
        <taxon>Vertebrata</taxon>
        <taxon>Euteleostomi</taxon>
        <taxon>Archelosauria</taxon>
        <taxon>Testudinata</taxon>
        <taxon>Testudines</taxon>
        <taxon>Cryptodira</taxon>
        <taxon>Durocryptodira</taxon>
        <taxon>Testudinoidea</taxon>
        <taxon>Geoemydidae</taxon>
        <taxon>Geoemydinae</taxon>
        <taxon>Mauremys</taxon>
    </lineage>
</organism>
<feature type="region of interest" description="Disordered" evidence="1">
    <location>
        <begin position="93"/>
        <end position="114"/>
    </location>
</feature>
<proteinExistence type="predicted"/>
<dbReference type="AlphaFoldDB" id="A0A9D4AN06"/>
<protein>
    <submittedName>
        <fullName evidence="2">Uncharacterized protein</fullName>
    </submittedName>
</protein>
<sequence length="114" mass="11783">MPPAAASMRAPANRGTAPQMPAMLAGSSYQKKKVVQKPEKSGPLSHNAFHPSPLPQCLSPSPPAGANLPFPQGAGCLGLGLLCWALRAAPTGWGSSRELGKPDPTFLRVPPIGH</sequence>
<keyword evidence="3" id="KW-1185">Reference proteome</keyword>
<accession>A0A9D4AN06</accession>
<feature type="region of interest" description="Disordered" evidence="1">
    <location>
        <begin position="1"/>
        <end position="60"/>
    </location>
</feature>
<dbReference type="Proteomes" id="UP000827986">
    <property type="component" value="Unassembled WGS sequence"/>
</dbReference>
<feature type="compositionally biased region" description="Low complexity" evidence="1">
    <location>
        <begin position="1"/>
        <end position="12"/>
    </location>
</feature>
<dbReference type="EMBL" id="JAHDVG010000486">
    <property type="protein sequence ID" value="KAH1168477.1"/>
    <property type="molecule type" value="Genomic_DNA"/>
</dbReference>
<reference evidence="2" key="1">
    <citation type="submission" date="2021-09" db="EMBL/GenBank/DDBJ databases">
        <title>The genome of Mauremys mutica provides insights into the evolution of semi-aquatic lifestyle.</title>
        <authorList>
            <person name="Gong S."/>
            <person name="Gao Y."/>
        </authorList>
    </citation>
    <scope>NUCLEOTIDE SEQUENCE</scope>
    <source>
        <strain evidence="2">MM-2020</strain>
        <tissue evidence="2">Muscle</tissue>
    </source>
</reference>
<evidence type="ECO:0000256" key="1">
    <source>
        <dbReference type="SAM" id="MobiDB-lite"/>
    </source>
</evidence>
<evidence type="ECO:0000313" key="3">
    <source>
        <dbReference type="Proteomes" id="UP000827986"/>
    </source>
</evidence>
<comment type="caution">
    <text evidence="2">The sequence shown here is derived from an EMBL/GenBank/DDBJ whole genome shotgun (WGS) entry which is preliminary data.</text>
</comment>